<organism evidence="2 3">
    <name type="scientific">Tetrahymena thermophila (strain SB210)</name>
    <dbReference type="NCBI Taxonomy" id="312017"/>
    <lineage>
        <taxon>Eukaryota</taxon>
        <taxon>Sar</taxon>
        <taxon>Alveolata</taxon>
        <taxon>Ciliophora</taxon>
        <taxon>Intramacronucleata</taxon>
        <taxon>Oligohymenophorea</taxon>
        <taxon>Hymenostomatida</taxon>
        <taxon>Tetrahymenina</taxon>
        <taxon>Tetrahymenidae</taxon>
        <taxon>Tetrahymena</taxon>
    </lineage>
</organism>
<dbReference type="EMBL" id="GG662712">
    <property type="protein sequence ID" value="EWS74606.1"/>
    <property type="molecule type" value="Genomic_DNA"/>
</dbReference>
<evidence type="ECO:0000256" key="1">
    <source>
        <dbReference type="SAM" id="Phobius"/>
    </source>
</evidence>
<sequence>MIQCAINEVTTKINRIMLNPVINSAQNVNKTLKSQKNILLNRSILEALKLITQNIQRFIQLITIQIQIPQYVLIHQINKSSFILIYMKIHFTKKHPESFIKVSQNVFDVALCDSMIYKLTSLFNIITLFFTMLFQQYITSFKFCKHNIQPYIFFNFFLGMNIFIENRYLNIFSFYKRFLLAFLWHLILSLFILILFALIFLFFTQRLIFREQVNWLIRLRLV</sequence>
<keyword evidence="1 2" id="KW-0812">Transmembrane</keyword>
<name>W7XIF8_TETTS</name>
<feature type="transmembrane region" description="Helical" evidence="1">
    <location>
        <begin position="181"/>
        <end position="203"/>
    </location>
</feature>
<feature type="transmembrane region" description="Helical" evidence="1">
    <location>
        <begin position="115"/>
        <end position="138"/>
    </location>
</feature>
<dbReference type="InParanoid" id="W7XIF8"/>
<dbReference type="AlphaFoldDB" id="W7XIF8"/>
<keyword evidence="1" id="KW-0472">Membrane</keyword>
<protein>
    <submittedName>
        <fullName evidence="2">Transmembrane protein, putative</fullName>
    </submittedName>
</protein>
<evidence type="ECO:0000313" key="2">
    <source>
        <dbReference type="EMBL" id="EWS74606.1"/>
    </source>
</evidence>
<keyword evidence="1" id="KW-1133">Transmembrane helix</keyword>
<dbReference type="Proteomes" id="UP000009168">
    <property type="component" value="Unassembled WGS sequence"/>
</dbReference>
<dbReference type="RefSeq" id="XP_012652828.1">
    <property type="nucleotide sequence ID" value="XM_012797374.1"/>
</dbReference>
<gene>
    <name evidence="2" type="ORF">TTHERM_000046518</name>
</gene>
<keyword evidence="3" id="KW-1185">Reference proteome</keyword>
<feature type="transmembrane region" description="Helical" evidence="1">
    <location>
        <begin position="150"/>
        <end position="169"/>
    </location>
</feature>
<evidence type="ECO:0000313" key="3">
    <source>
        <dbReference type="Proteomes" id="UP000009168"/>
    </source>
</evidence>
<proteinExistence type="predicted"/>
<reference evidence="3" key="1">
    <citation type="journal article" date="2006" name="PLoS Biol.">
        <title>Macronuclear genome sequence of the ciliate Tetrahymena thermophila, a model eukaryote.</title>
        <authorList>
            <person name="Eisen J.A."/>
            <person name="Coyne R.S."/>
            <person name="Wu M."/>
            <person name="Wu D."/>
            <person name="Thiagarajan M."/>
            <person name="Wortman J.R."/>
            <person name="Badger J.H."/>
            <person name="Ren Q."/>
            <person name="Amedeo P."/>
            <person name="Jones K.M."/>
            <person name="Tallon L.J."/>
            <person name="Delcher A.L."/>
            <person name="Salzberg S.L."/>
            <person name="Silva J.C."/>
            <person name="Haas B.J."/>
            <person name="Majoros W.H."/>
            <person name="Farzad M."/>
            <person name="Carlton J.M."/>
            <person name="Smith R.K. Jr."/>
            <person name="Garg J."/>
            <person name="Pearlman R.E."/>
            <person name="Karrer K.M."/>
            <person name="Sun L."/>
            <person name="Manning G."/>
            <person name="Elde N.C."/>
            <person name="Turkewitz A.P."/>
            <person name="Asai D.J."/>
            <person name="Wilkes D.E."/>
            <person name="Wang Y."/>
            <person name="Cai H."/>
            <person name="Collins K."/>
            <person name="Stewart B.A."/>
            <person name="Lee S.R."/>
            <person name="Wilamowska K."/>
            <person name="Weinberg Z."/>
            <person name="Ruzzo W.L."/>
            <person name="Wloga D."/>
            <person name="Gaertig J."/>
            <person name="Frankel J."/>
            <person name="Tsao C.-C."/>
            <person name="Gorovsky M.A."/>
            <person name="Keeling P.J."/>
            <person name="Waller R.F."/>
            <person name="Patron N.J."/>
            <person name="Cherry J.M."/>
            <person name="Stover N.A."/>
            <person name="Krieger C.J."/>
            <person name="del Toro C."/>
            <person name="Ryder H.F."/>
            <person name="Williamson S.C."/>
            <person name="Barbeau R.A."/>
            <person name="Hamilton E.P."/>
            <person name="Orias E."/>
        </authorList>
    </citation>
    <scope>NUCLEOTIDE SEQUENCE [LARGE SCALE GENOMIC DNA]</scope>
    <source>
        <strain evidence="3">SB210</strain>
    </source>
</reference>
<accession>W7XIF8</accession>
<dbReference type="GeneID" id="24436978"/>
<dbReference type="KEGG" id="tet:TTHERM_000046518"/>